<comment type="caution">
    <text evidence="1">The sequence shown here is derived from an EMBL/GenBank/DDBJ whole genome shotgun (WGS) entry which is preliminary data.</text>
</comment>
<gene>
    <name evidence="1" type="ORF">LCGC14_1227910</name>
</gene>
<sequence>MKTKLKKFIREVIKSHGINTRGYRTEYQIMALNEEWDGDFWTLNQAVDEMIRLKEGNFDVWITQINWSEPPFNNCMGNQYFNVKDIIQ</sequence>
<evidence type="ECO:0000313" key="1">
    <source>
        <dbReference type="EMBL" id="KKM91497.1"/>
    </source>
</evidence>
<reference evidence="1" key="1">
    <citation type="journal article" date="2015" name="Nature">
        <title>Complex archaea that bridge the gap between prokaryotes and eukaryotes.</title>
        <authorList>
            <person name="Spang A."/>
            <person name="Saw J.H."/>
            <person name="Jorgensen S.L."/>
            <person name="Zaremba-Niedzwiedzka K."/>
            <person name="Martijn J."/>
            <person name="Lind A.E."/>
            <person name="van Eijk R."/>
            <person name="Schleper C."/>
            <person name="Guy L."/>
            <person name="Ettema T.J."/>
        </authorList>
    </citation>
    <scope>NUCLEOTIDE SEQUENCE</scope>
</reference>
<dbReference type="AlphaFoldDB" id="A0A0F9PDQ7"/>
<dbReference type="EMBL" id="LAZR01006524">
    <property type="protein sequence ID" value="KKM91497.1"/>
    <property type="molecule type" value="Genomic_DNA"/>
</dbReference>
<accession>A0A0F9PDQ7</accession>
<proteinExistence type="predicted"/>
<name>A0A0F9PDQ7_9ZZZZ</name>
<organism evidence="1">
    <name type="scientific">marine sediment metagenome</name>
    <dbReference type="NCBI Taxonomy" id="412755"/>
    <lineage>
        <taxon>unclassified sequences</taxon>
        <taxon>metagenomes</taxon>
        <taxon>ecological metagenomes</taxon>
    </lineage>
</organism>
<protein>
    <submittedName>
        <fullName evidence="1">Uncharacterized protein</fullName>
    </submittedName>
</protein>